<name>A0A1F6TMM0_9PROT</name>
<dbReference type="Pfam" id="PF03641">
    <property type="entry name" value="Lysine_decarbox"/>
    <property type="match status" value="1"/>
</dbReference>
<reference evidence="3 4" key="1">
    <citation type="journal article" date="2016" name="Nat. Commun.">
        <title>Thousands of microbial genomes shed light on interconnected biogeochemical processes in an aquifer system.</title>
        <authorList>
            <person name="Anantharaman K."/>
            <person name="Brown C.T."/>
            <person name="Hug L.A."/>
            <person name="Sharon I."/>
            <person name="Castelle C.J."/>
            <person name="Probst A.J."/>
            <person name="Thomas B.C."/>
            <person name="Singh A."/>
            <person name="Wilkins M.J."/>
            <person name="Karaoz U."/>
            <person name="Brodie E.L."/>
            <person name="Williams K.H."/>
            <person name="Hubbard S.S."/>
            <person name="Banfield J.F."/>
        </authorList>
    </citation>
    <scope>NUCLEOTIDE SEQUENCE [LARGE SCALE GENOMIC DNA]</scope>
</reference>
<protein>
    <recommendedName>
        <fullName evidence="2">Cytokinin riboside 5'-monophosphate phosphoribohydrolase</fullName>
        <ecNumber evidence="2">3.2.2.n1</ecNumber>
    </recommendedName>
</protein>
<dbReference type="EC" id="3.2.2.n1" evidence="2"/>
<gene>
    <name evidence="3" type="ORF">A2151_06225</name>
</gene>
<dbReference type="GO" id="GO:0009691">
    <property type="term" value="P:cytokinin biosynthetic process"/>
    <property type="evidence" value="ECO:0007669"/>
    <property type="project" value="UniProtKB-UniRule"/>
</dbReference>
<comment type="similarity">
    <text evidence="2">Belongs to the LOG family.</text>
</comment>
<dbReference type="InterPro" id="IPR031100">
    <property type="entry name" value="LOG_fam"/>
</dbReference>
<dbReference type="GO" id="GO:0005829">
    <property type="term" value="C:cytosol"/>
    <property type="evidence" value="ECO:0007669"/>
    <property type="project" value="TreeGrafter"/>
</dbReference>
<comment type="catalytic activity">
    <reaction evidence="1">
        <text>AMP + H2O = D-ribose 5-phosphate + adenine</text>
        <dbReference type="Rhea" id="RHEA:20129"/>
        <dbReference type="ChEBI" id="CHEBI:15377"/>
        <dbReference type="ChEBI" id="CHEBI:16708"/>
        <dbReference type="ChEBI" id="CHEBI:78346"/>
        <dbReference type="ChEBI" id="CHEBI:456215"/>
        <dbReference type="EC" id="3.2.2.4"/>
    </reaction>
</comment>
<comment type="caution">
    <text evidence="3">The sequence shown here is derived from an EMBL/GenBank/DDBJ whole genome shotgun (WGS) entry which is preliminary data.</text>
</comment>
<accession>A0A1F6TMM0</accession>
<evidence type="ECO:0000313" key="3">
    <source>
        <dbReference type="EMBL" id="OGI46384.1"/>
    </source>
</evidence>
<dbReference type="PANTHER" id="PTHR43393">
    <property type="entry name" value="CYTOKININ RIBOSIDE 5'-MONOPHOSPHATE PHOSPHORIBOHYDROLASE"/>
    <property type="match status" value="1"/>
</dbReference>
<organism evidence="3 4">
    <name type="scientific">Candidatus Muproteobacteria bacterium RBG_16_65_34</name>
    <dbReference type="NCBI Taxonomy" id="1817760"/>
    <lineage>
        <taxon>Bacteria</taxon>
        <taxon>Pseudomonadati</taxon>
        <taxon>Pseudomonadota</taxon>
        <taxon>Candidatus Muproteobacteria</taxon>
    </lineage>
</organism>
<dbReference type="AlphaFoldDB" id="A0A1F6TMM0"/>
<dbReference type="NCBIfam" id="TIGR00730">
    <property type="entry name" value="Rossman fold protein, TIGR00730 family"/>
    <property type="match status" value="1"/>
</dbReference>
<keyword evidence="2" id="KW-0378">Hydrolase</keyword>
<evidence type="ECO:0000256" key="1">
    <source>
        <dbReference type="ARBA" id="ARBA00000274"/>
    </source>
</evidence>
<dbReference type="GO" id="GO:0008714">
    <property type="term" value="F:AMP nucleosidase activity"/>
    <property type="evidence" value="ECO:0007669"/>
    <property type="project" value="UniProtKB-EC"/>
</dbReference>
<dbReference type="EMBL" id="MFSU01000084">
    <property type="protein sequence ID" value="OGI46384.1"/>
    <property type="molecule type" value="Genomic_DNA"/>
</dbReference>
<evidence type="ECO:0000256" key="2">
    <source>
        <dbReference type="RuleBase" id="RU363015"/>
    </source>
</evidence>
<evidence type="ECO:0000313" key="4">
    <source>
        <dbReference type="Proteomes" id="UP000178885"/>
    </source>
</evidence>
<keyword evidence="2" id="KW-0203">Cytokinin biosynthesis</keyword>
<dbReference type="SUPFAM" id="SSF102405">
    <property type="entry name" value="MCP/YpsA-like"/>
    <property type="match status" value="1"/>
</dbReference>
<dbReference type="PANTHER" id="PTHR43393:SF3">
    <property type="entry name" value="LYSINE DECARBOXYLASE-LIKE PROTEIN"/>
    <property type="match status" value="1"/>
</dbReference>
<sequence length="223" mass="24993">MMSRESWKIFQIMAEFVAGFERLSQIQPSVSIFGSSRIRPGHPYYALTEEIARKLSDAGFAVVSGGGPGLMEAANKGAFYGKSPSVGLNISLPHEQRANDYQDVSLTFQHFFARKVMFVKYAKAYVVMPGGFGTLDEVIEALTLIQTGKSTRMPIVLVHAPFWAGMVEWFKQTLIAEGVIDQGDLDLFMVVNSADEVLETIFRYYEQRGFEPSEEEKEIKLNL</sequence>
<proteinExistence type="inferred from homology"/>
<dbReference type="Gene3D" id="3.40.50.450">
    <property type="match status" value="1"/>
</dbReference>
<dbReference type="InterPro" id="IPR052341">
    <property type="entry name" value="LOG_family_nucleotidases"/>
</dbReference>
<dbReference type="STRING" id="1817760.A2151_06225"/>
<dbReference type="Proteomes" id="UP000178885">
    <property type="component" value="Unassembled WGS sequence"/>
</dbReference>
<dbReference type="InterPro" id="IPR005269">
    <property type="entry name" value="LOG"/>
</dbReference>